<dbReference type="WBParaSite" id="TCNE_0000972101-mRNA-1">
    <property type="protein sequence ID" value="TCNE_0000972101-mRNA-1"/>
    <property type="gene ID" value="TCNE_0000972101"/>
</dbReference>
<proteinExistence type="predicted"/>
<name>A0A183UMK1_TOXCA</name>
<evidence type="ECO:0000313" key="3">
    <source>
        <dbReference type="WBParaSite" id="TCNE_0000972101-mRNA-1"/>
    </source>
</evidence>
<reference evidence="1 2" key="2">
    <citation type="submission" date="2018-11" db="EMBL/GenBank/DDBJ databases">
        <authorList>
            <consortium name="Pathogen Informatics"/>
        </authorList>
    </citation>
    <scope>NUCLEOTIDE SEQUENCE [LARGE SCALE GENOMIC DNA]</scope>
</reference>
<organism evidence="2 3">
    <name type="scientific">Toxocara canis</name>
    <name type="common">Canine roundworm</name>
    <dbReference type="NCBI Taxonomy" id="6265"/>
    <lineage>
        <taxon>Eukaryota</taxon>
        <taxon>Metazoa</taxon>
        <taxon>Ecdysozoa</taxon>
        <taxon>Nematoda</taxon>
        <taxon>Chromadorea</taxon>
        <taxon>Rhabditida</taxon>
        <taxon>Spirurina</taxon>
        <taxon>Ascaridomorpha</taxon>
        <taxon>Ascaridoidea</taxon>
        <taxon>Toxocaridae</taxon>
        <taxon>Toxocara</taxon>
    </lineage>
</organism>
<gene>
    <name evidence="1" type="ORF">TCNE_LOCUS9721</name>
</gene>
<dbReference type="EMBL" id="UYWY01020262">
    <property type="protein sequence ID" value="VDM41042.1"/>
    <property type="molecule type" value="Genomic_DNA"/>
</dbReference>
<sequence>MERATPLEGWSIEYQHMQAPRAYTSIGPQYLQKVDVTLDEQCDRVGAFPSNKSGHDWPGAETLSGTNFVSEFFVGSRFYCNDICGGAICLAGG</sequence>
<reference evidence="3" key="1">
    <citation type="submission" date="2016-06" db="UniProtKB">
        <authorList>
            <consortium name="WormBaseParasite"/>
        </authorList>
    </citation>
    <scope>IDENTIFICATION</scope>
</reference>
<protein>
    <submittedName>
        <fullName evidence="3">Neprosin domain-containing protein</fullName>
    </submittedName>
</protein>
<accession>A0A183UMK1</accession>
<dbReference type="Proteomes" id="UP000050794">
    <property type="component" value="Unassembled WGS sequence"/>
</dbReference>
<evidence type="ECO:0000313" key="1">
    <source>
        <dbReference type="EMBL" id="VDM41042.1"/>
    </source>
</evidence>
<evidence type="ECO:0000313" key="2">
    <source>
        <dbReference type="Proteomes" id="UP000050794"/>
    </source>
</evidence>
<dbReference type="AlphaFoldDB" id="A0A183UMK1"/>
<keyword evidence="2" id="KW-1185">Reference proteome</keyword>